<reference evidence="6" key="2">
    <citation type="submission" date="2020-09" db="EMBL/GenBank/DDBJ databases">
        <authorList>
            <person name="Sun Q."/>
            <person name="Ohkuma M."/>
        </authorList>
    </citation>
    <scope>NUCLEOTIDE SEQUENCE</scope>
    <source>
        <strain evidence="6">JCM 3276</strain>
    </source>
</reference>
<accession>A0A918L8G5</accession>
<reference evidence="6" key="1">
    <citation type="journal article" date="2014" name="Int. J. Syst. Evol. Microbiol.">
        <title>Complete genome sequence of Corynebacterium casei LMG S-19264T (=DSM 44701T), isolated from a smear-ripened cheese.</title>
        <authorList>
            <consortium name="US DOE Joint Genome Institute (JGI-PGF)"/>
            <person name="Walter F."/>
            <person name="Albersmeier A."/>
            <person name="Kalinowski J."/>
            <person name="Ruckert C."/>
        </authorList>
    </citation>
    <scope>NUCLEOTIDE SEQUENCE</scope>
    <source>
        <strain evidence="6">JCM 3276</strain>
    </source>
</reference>
<dbReference type="SUPFAM" id="SSF50998">
    <property type="entry name" value="Quinoprotein alcohol dehydrogenase-like"/>
    <property type="match status" value="2"/>
</dbReference>
<dbReference type="SMART" id="SM00320">
    <property type="entry name" value="WD40"/>
    <property type="match status" value="12"/>
</dbReference>
<dbReference type="Pfam" id="PF00400">
    <property type="entry name" value="WD40"/>
    <property type="match status" value="9"/>
</dbReference>
<dbReference type="GO" id="GO:0007165">
    <property type="term" value="P:signal transduction"/>
    <property type="evidence" value="ECO:0007669"/>
    <property type="project" value="InterPro"/>
</dbReference>
<evidence type="ECO:0000313" key="7">
    <source>
        <dbReference type="Proteomes" id="UP000660680"/>
    </source>
</evidence>
<proteinExistence type="predicted"/>
<dbReference type="InterPro" id="IPR000157">
    <property type="entry name" value="TIR_dom"/>
</dbReference>
<gene>
    <name evidence="6" type="ORF">GCM10010171_10570</name>
</gene>
<dbReference type="Proteomes" id="UP000660680">
    <property type="component" value="Unassembled WGS sequence"/>
</dbReference>
<evidence type="ECO:0000256" key="4">
    <source>
        <dbReference type="SAM" id="Phobius"/>
    </source>
</evidence>
<dbReference type="Pfam" id="PF13676">
    <property type="entry name" value="TIR_2"/>
    <property type="match status" value="1"/>
</dbReference>
<evidence type="ECO:0000256" key="3">
    <source>
        <dbReference type="PROSITE-ProRule" id="PRU00221"/>
    </source>
</evidence>
<dbReference type="InterPro" id="IPR020472">
    <property type="entry name" value="WD40_PAC1"/>
</dbReference>
<feature type="repeat" description="WD" evidence="3">
    <location>
        <begin position="467"/>
        <end position="499"/>
    </location>
</feature>
<dbReference type="PRINTS" id="PR00320">
    <property type="entry name" value="GPROTEINBRPT"/>
</dbReference>
<dbReference type="Gene3D" id="2.130.10.10">
    <property type="entry name" value="YVTN repeat-like/Quinoprotein amine dehydrogenase"/>
    <property type="match status" value="5"/>
</dbReference>
<dbReference type="PROSITE" id="PS00678">
    <property type="entry name" value="WD_REPEATS_1"/>
    <property type="match status" value="4"/>
</dbReference>
<dbReference type="PANTHER" id="PTHR19879">
    <property type="entry name" value="TRANSCRIPTION INITIATION FACTOR TFIID"/>
    <property type="match status" value="1"/>
</dbReference>
<keyword evidence="4" id="KW-0472">Membrane</keyword>
<feature type="domain" description="TIR" evidence="5">
    <location>
        <begin position="6"/>
        <end position="149"/>
    </location>
</feature>
<evidence type="ECO:0000259" key="5">
    <source>
        <dbReference type="SMART" id="SM00255"/>
    </source>
</evidence>
<protein>
    <recommendedName>
        <fullName evidence="5">TIR domain-containing protein</fullName>
    </recommendedName>
</protein>
<evidence type="ECO:0000256" key="1">
    <source>
        <dbReference type="ARBA" id="ARBA00022574"/>
    </source>
</evidence>
<dbReference type="Gene3D" id="3.40.50.10140">
    <property type="entry name" value="Toll/interleukin-1 receptor homology (TIR) domain"/>
    <property type="match status" value="1"/>
</dbReference>
<dbReference type="InterPro" id="IPR019775">
    <property type="entry name" value="WD40_repeat_CS"/>
</dbReference>
<dbReference type="InterPro" id="IPR035897">
    <property type="entry name" value="Toll_tir_struct_dom_sf"/>
</dbReference>
<dbReference type="PROSITE" id="PS50082">
    <property type="entry name" value="WD_REPEATS_2"/>
    <property type="match status" value="7"/>
</dbReference>
<dbReference type="SUPFAM" id="SSF52200">
    <property type="entry name" value="Toll/Interleukin receptor TIR domain"/>
    <property type="match status" value="1"/>
</dbReference>
<keyword evidence="1 3" id="KW-0853">WD repeat</keyword>
<feature type="transmembrane region" description="Helical" evidence="4">
    <location>
        <begin position="194"/>
        <end position="214"/>
    </location>
</feature>
<feature type="repeat" description="WD" evidence="3">
    <location>
        <begin position="825"/>
        <end position="866"/>
    </location>
</feature>
<feature type="repeat" description="WD" evidence="3">
    <location>
        <begin position="549"/>
        <end position="589"/>
    </location>
</feature>
<organism evidence="6 7">
    <name type="scientific">Actinokineospora fastidiosa</name>
    <dbReference type="NCBI Taxonomy" id="1816"/>
    <lineage>
        <taxon>Bacteria</taxon>
        <taxon>Bacillati</taxon>
        <taxon>Actinomycetota</taxon>
        <taxon>Actinomycetes</taxon>
        <taxon>Pseudonocardiales</taxon>
        <taxon>Pseudonocardiaceae</taxon>
        <taxon>Actinokineospora</taxon>
    </lineage>
</organism>
<dbReference type="RefSeq" id="WP_189209107.1">
    <property type="nucleotide sequence ID" value="NZ_BMRB01000001.1"/>
</dbReference>
<sequence length="980" mass="102520">MRRPADYDAFLSYSYAVDRPLAAAVQRGLHTLARHWYQARALRVFRDQTSLSANPDLWDSIETALRASRHFILMASPEAAASPWVRREVAHWQAEGTRETFHIVLTSGEIVWGDGDFDWERTTALPPGLRGWFAAEPQWVNLGWARADTQLSLLNGRFRDEVATLAAAVHGLPKDVFDGEDVRRHRRSVRLRRAAVSGLALLTVLTTLLGLLAWRQQNTTERQRDQAVARELATRAAELGDRDPRLARLLSLAAWRIAPLPETRAGLLAAAGRPGRAVIESPGATAVAVSPDGRLIAVGGGSVRLWDTATRRPVGEPFAAGDVRTLGFSADGGRLVVGSDEVRVYDVATRTAVGSPAPLPEGLPGVGTLRTVAISPDGATIAVGETFGDLGLWDVETGTRLFAPFETVPPHIPSAAPVAAFSPDGKTLAALNPHDGKLRFWDLATGRPRGAPVAAYPRQTTALAWPSLAYRPDGMRIATAGVDGVVRVWDPATGKSVGAPLTGGGRTRQEKELPSVAFSADGALLAAGNADGTVSLWRGDTLEPVGDPLAGHGGVVGAVAFGPGGLLVSAGADGTVRLWDVDARLRRVTPLPADTGPLYSVAWSPDGATIAAGGHGAAGLGARGAPVSCRIDGWALCLALEGRSVMVGGGTSAHPYTRWSDPGGHDGTLLLWDAATRRRLPNPAEGRSAIANSVVFGLDGRVVFATGVGADLDTRGTVTRWSAAQQVPIGIASVELSGPAWASALSPDGRLLAVGGDNTGTADGPRTDPVVLIDPVDGRRVASFPEAGAVYAVAFSPDGRTLAAATETGAVGLWDVRSRTRTGELAGHSGPAGAVAYAPDGATVATAGADGTIRLWDSETGEQVGVPLRGHGGTVFSVAFSPDGTLLASGGGDNSVRLWEVASRRQVNERFWGHALPVRSVAFSPDGRTLASAGLDRAVRLWDVGHTVDPAAALCAQAGGSLTEEEWDQHIPDIGHRPVC</sequence>
<dbReference type="InterPro" id="IPR001680">
    <property type="entry name" value="WD40_rpt"/>
</dbReference>
<dbReference type="SMART" id="SM00255">
    <property type="entry name" value="TIR"/>
    <property type="match status" value="1"/>
</dbReference>
<dbReference type="PROSITE" id="PS50294">
    <property type="entry name" value="WD_REPEATS_REGION"/>
    <property type="match status" value="6"/>
</dbReference>
<comment type="caution">
    <text evidence="6">The sequence shown here is derived from an EMBL/GenBank/DDBJ whole genome shotgun (WGS) entry which is preliminary data.</text>
</comment>
<dbReference type="EMBL" id="BMRB01000001">
    <property type="protein sequence ID" value="GGS19850.1"/>
    <property type="molecule type" value="Genomic_DNA"/>
</dbReference>
<feature type="repeat" description="WD" evidence="3">
    <location>
        <begin position="868"/>
        <end position="909"/>
    </location>
</feature>
<keyword evidence="4" id="KW-1133">Transmembrane helix</keyword>
<evidence type="ECO:0000256" key="2">
    <source>
        <dbReference type="ARBA" id="ARBA00022737"/>
    </source>
</evidence>
<dbReference type="PANTHER" id="PTHR19879:SF9">
    <property type="entry name" value="TRANSCRIPTION INITIATION FACTOR TFIID SUBUNIT 5"/>
    <property type="match status" value="1"/>
</dbReference>
<keyword evidence="7" id="KW-1185">Reference proteome</keyword>
<feature type="repeat" description="WD" evidence="3">
    <location>
        <begin position="911"/>
        <end position="944"/>
    </location>
</feature>
<name>A0A918L8G5_9PSEU</name>
<dbReference type="AlphaFoldDB" id="A0A918L8G5"/>
<feature type="repeat" description="WD" evidence="3">
    <location>
        <begin position="790"/>
        <end position="824"/>
    </location>
</feature>
<keyword evidence="2" id="KW-0677">Repeat</keyword>
<evidence type="ECO:0000313" key="6">
    <source>
        <dbReference type="EMBL" id="GGS19850.1"/>
    </source>
</evidence>
<dbReference type="InterPro" id="IPR015943">
    <property type="entry name" value="WD40/YVTN_repeat-like_dom_sf"/>
</dbReference>
<feature type="repeat" description="WD" evidence="3">
    <location>
        <begin position="506"/>
        <end position="537"/>
    </location>
</feature>
<keyword evidence="4" id="KW-0812">Transmembrane</keyword>
<dbReference type="InterPro" id="IPR011047">
    <property type="entry name" value="Quinoprotein_ADH-like_sf"/>
</dbReference>
<dbReference type="CDD" id="cd00200">
    <property type="entry name" value="WD40"/>
    <property type="match status" value="2"/>
</dbReference>